<name>A0AAV2E8S9_9ROSI</name>
<keyword evidence="3" id="KW-1185">Reference proteome</keyword>
<dbReference type="Proteomes" id="UP001497516">
    <property type="component" value="Chromosome 4"/>
</dbReference>
<protein>
    <submittedName>
        <fullName evidence="2">Uncharacterized protein</fullName>
    </submittedName>
</protein>
<evidence type="ECO:0000313" key="3">
    <source>
        <dbReference type="Proteomes" id="UP001497516"/>
    </source>
</evidence>
<proteinExistence type="predicted"/>
<feature type="region of interest" description="Disordered" evidence="1">
    <location>
        <begin position="1"/>
        <end position="44"/>
    </location>
</feature>
<dbReference type="AlphaFoldDB" id="A0AAV2E8S9"/>
<evidence type="ECO:0000313" key="2">
    <source>
        <dbReference type="EMBL" id="CAL1382368.1"/>
    </source>
</evidence>
<feature type="region of interest" description="Disordered" evidence="1">
    <location>
        <begin position="75"/>
        <end position="107"/>
    </location>
</feature>
<feature type="compositionally biased region" description="Polar residues" evidence="1">
    <location>
        <begin position="8"/>
        <end position="20"/>
    </location>
</feature>
<dbReference type="EMBL" id="OZ034817">
    <property type="protein sequence ID" value="CAL1382368.1"/>
    <property type="molecule type" value="Genomic_DNA"/>
</dbReference>
<organism evidence="2 3">
    <name type="scientific">Linum trigynum</name>
    <dbReference type="NCBI Taxonomy" id="586398"/>
    <lineage>
        <taxon>Eukaryota</taxon>
        <taxon>Viridiplantae</taxon>
        <taxon>Streptophyta</taxon>
        <taxon>Embryophyta</taxon>
        <taxon>Tracheophyta</taxon>
        <taxon>Spermatophyta</taxon>
        <taxon>Magnoliopsida</taxon>
        <taxon>eudicotyledons</taxon>
        <taxon>Gunneridae</taxon>
        <taxon>Pentapetalae</taxon>
        <taxon>rosids</taxon>
        <taxon>fabids</taxon>
        <taxon>Malpighiales</taxon>
        <taxon>Linaceae</taxon>
        <taxon>Linum</taxon>
    </lineage>
</organism>
<accession>A0AAV2E8S9</accession>
<sequence>MDEKIRRSNSIRPDPTSSDPSLVGARWRRRSEDEERKKAKKLPTTLAAEEAGDDFGSRACCRPMPSLSILFSSLGSSATENTNPGRDPQRWRELSSSSIGPPITTCK</sequence>
<evidence type="ECO:0000256" key="1">
    <source>
        <dbReference type="SAM" id="MobiDB-lite"/>
    </source>
</evidence>
<reference evidence="2 3" key="1">
    <citation type="submission" date="2024-04" db="EMBL/GenBank/DDBJ databases">
        <authorList>
            <person name="Fracassetti M."/>
        </authorList>
    </citation>
    <scope>NUCLEOTIDE SEQUENCE [LARGE SCALE GENOMIC DNA]</scope>
</reference>
<gene>
    <name evidence="2" type="ORF">LTRI10_LOCUS23695</name>
</gene>